<dbReference type="EMBL" id="CP003380">
    <property type="protein sequence ID" value="AFJ01400.1"/>
    <property type="molecule type" value="Genomic_DNA"/>
</dbReference>
<dbReference type="RefSeq" id="WP_014702850.1">
    <property type="nucleotide sequence ID" value="NC_017856.1"/>
</dbReference>
<dbReference type="SUPFAM" id="SSF142433">
    <property type="entry name" value="CinA-like"/>
    <property type="match status" value="1"/>
</dbReference>
<dbReference type="eggNOG" id="COG1546">
    <property type="taxonomic scope" value="Bacteria"/>
</dbReference>
<dbReference type="HOGENOM" id="CLU_030805_1_1_6"/>
<dbReference type="NCBIfam" id="TIGR00199">
    <property type="entry name" value="PncC_domain"/>
    <property type="match status" value="1"/>
</dbReference>
<dbReference type="Gene3D" id="3.90.950.20">
    <property type="entry name" value="CinA-like"/>
    <property type="match status" value="1"/>
</dbReference>
<dbReference type="KEGG" id="mec:Q7C_219"/>
<dbReference type="OrthoDB" id="9801454at2"/>
<proteinExistence type="predicted"/>
<dbReference type="InterPro" id="IPR008136">
    <property type="entry name" value="CinA_C"/>
</dbReference>
<dbReference type="InterPro" id="IPR036653">
    <property type="entry name" value="CinA-like_C"/>
</dbReference>
<evidence type="ECO:0000313" key="3">
    <source>
        <dbReference type="Proteomes" id="UP000009145"/>
    </source>
</evidence>
<dbReference type="PATRIC" id="fig|754477.3.peg.219"/>
<dbReference type="Pfam" id="PF02464">
    <property type="entry name" value="CinA"/>
    <property type="match status" value="1"/>
</dbReference>
<name>I1YEQ7_METFJ</name>
<gene>
    <name evidence="2" type="ordered locus">Q7C_219</name>
</gene>
<dbReference type="STRING" id="754477.Q7C_219"/>
<evidence type="ECO:0000259" key="1">
    <source>
        <dbReference type="Pfam" id="PF02464"/>
    </source>
</evidence>
<keyword evidence="3" id="KW-1185">Reference proteome</keyword>
<dbReference type="Proteomes" id="UP000009145">
    <property type="component" value="Chromosome"/>
</dbReference>
<reference evidence="2 3" key="1">
    <citation type="journal article" date="2012" name="J. Bacteriol.">
        <title>Complete genome sequences of Methylophaga sp. strain JAM1 and Methylophaga sp. strain JAM7.</title>
        <authorList>
            <person name="Villeneuve C."/>
            <person name="Martineau C."/>
            <person name="Mauffrey F."/>
            <person name="Villemur R."/>
        </authorList>
    </citation>
    <scope>NUCLEOTIDE SEQUENCE [LARGE SCALE GENOMIC DNA]</scope>
    <source>
        <strain evidence="2 3">JAM7</strain>
    </source>
</reference>
<feature type="domain" description="CinA C-terminal" evidence="1">
    <location>
        <begin position="12"/>
        <end position="163"/>
    </location>
</feature>
<protein>
    <submittedName>
        <fullName evidence="2">C-terminal domain of CinA type S</fullName>
    </submittedName>
</protein>
<sequence>MPLVSDESLYQYTEKLASLLLAQQKQLVTAESCTGGWLAKCCTDLAGSSVWFQGGIVSYSNALKRQLLQVSEATLMQHGAVSEPVVRAMAMGALQQLGGDVSVAISGIAGPSGGTKAKPIGLVWFGFANSENIFCTQKRFTGDRSAVRQQAVAFALTELIKMLE</sequence>
<evidence type="ECO:0000313" key="2">
    <source>
        <dbReference type="EMBL" id="AFJ01400.1"/>
    </source>
</evidence>
<dbReference type="AlphaFoldDB" id="I1YEQ7"/>
<organism evidence="2 3">
    <name type="scientific">Methylophaga frappieri (strain ATCC BAA-2434 / DSM 25690 / JAM7)</name>
    <dbReference type="NCBI Taxonomy" id="754477"/>
    <lineage>
        <taxon>Bacteria</taxon>
        <taxon>Pseudomonadati</taxon>
        <taxon>Pseudomonadota</taxon>
        <taxon>Gammaproteobacteria</taxon>
        <taxon>Thiotrichales</taxon>
        <taxon>Piscirickettsiaceae</taxon>
        <taxon>Methylophaga</taxon>
    </lineage>
</organism>
<accession>I1YEQ7</accession>